<name>A0A5C6RPF4_9BACT</name>
<accession>A0A5C6RPF4</accession>
<dbReference type="InterPro" id="IPR007627">
    <property type="entry name" value="RNA_pol_sigma70_r2"/>
</dbReference>
<dbReference type="SUPFAM" id="SSF88659">
    <property type="entry name" value="Sigma3 and sigma4 domains of RNA polymerase sigma factors"/>
    <property type="match status" value="1"/>
</dbReference>
<sequence>MKHLETIIKRLQSGDRAVMSTLYDEFAPALYGVVLRIVHDEAIAQDIVQETFIKAWKNGGSYDPGKGTLFTWLLNIARNGAIDKTRSAAFRNQRQTASISDGERNSSALSTVTATDHIGLRKMVGALEDKYQDVIELAYFQGFTQPEIAERLGLPLGTVKTRARIALRELRKFFSEAGVSKTIIIALALPFV</sequence>
<keyword evidence="4 6" id="KW-0238">DNA-binding</keyword>
<gene>
    <name evidence="9" type="ORF">FRY97_07405</name>
</gene>
<dbReference type="InterPro" id="IPR013324">
    <property type="entry name" value="RNA_pol_sigma_r3/r4-like"/>
</dbReference>
<keyword evidence="5 6" id="KW-0804">Transcription</keyword>
<proteinExistence type="inferred from homology"/>
<dbReference type="GO" id="GO:0016987">
    <property type="term" value="F:sigma factor activity"/>
    <property type="evidence" value="ECO:0007669"/>
    <property type="project" value="UniProtKB-KW"/>
</dbReference>
<evidence type="ECO:0000256" key="5">
    <source>
        <dbReference type="ARBA" id="ARBA00023163"/>
    </source>
</evidence>
<reference evidence="9 10" key="1">
    <citation type="submission" date="2019-08" db="EMBL/GenBank/DDBJ databases">
        <title>Genome of Phaeodactylibacter luteus.</title>
        <authorList>
            <person name="Bowman J.P."/>
        </authorList>
    </citation>
    <scope>NUCLEOTIDE SEQUENCE [LARGE SCALE GENOMIC DNA]</scope>
    <source>
        <strain evidence="9 10">KCTC 42180</strain>
    </source>
</reference>
<dbReference type="Gene3D" id="1.10.1740.10">
    <property type="match status" value="1"/>
</dbReference>
<evidence type="ECO:0000313" key="10">
    <source>
        <dbReference type="Proteomes" id="UP000321580"/>
    </source>
</evidence>
<evidence type="ECO:0000256" key="6">
    <source>
        <dbReference type="RuleBase" id="RU000716"/>
    </source>
</evidence>
<dbReference type="PANTHER" id="PTHR43133">
    <property type="entry name" value="RNA POLYMERASE ECF-TYPE SIGMA FACTO"/>
    <property type="match status" value="1"/>
</dbReference>
<comment type="caution">
    <text evidence="9">The sequence shown here is derived from an EMBL/GenBank/DDBJ whole genome shotgun (WGS) entry which is preliminary data.</text>
</comment>
<dbReference type="Pfam" id="PF04542">
    <property type="entry name" value="Sigma70_r2"/>
    <property type="match status" value="1"/>
</dbReference>
<dbReference type="Gene3D" id="1.10.10.10">
    <property type="entry name" value="Winged helix-like DNA-binding domain superfamily/Winged helix DNA-binding domain"/>
    <property type="match status" value="1"/>
</dbReference>
<dbReference type="NCBIfam" id="TIGR02937">
    <property type="entry name" value="sigma70-ECF"/>
    <property type="match status" value="1"/>
</dbReference>
<dbReference type="InterPro" id="IPR014284">
    <property type="entry name" value="RNA_pol_sigma-70_dom"/>
</dbReference>
<dbReference type="PROSITE" id="PS01063">
    <property type="entry name" value="SIGMA70_ECF"/>
    <property type="match status" value="1"/>
</dbReference>
<evidence type="ECO:0000313" key="9">
    <source>
        <dbReference type="EMBL" id="TXB64113.1"/>
    </source>
</evidence>
<comment type="similarity">
    <text evidence="1 6">Belongs to the sigma-70 factor family. ECF subfamily.</text>
</comment>
<keyword evidence="10" id="KW-1185">Reference proteome</keyword>
<organism evidence="9 10">
    <name type="scientific">Phaeodactylibacter luteus</name>
    <dbReference type="NCBI Taxonomy" id="1564516"/>
    <lineage>
        <taxon>Bacteria</taxon>
        <taxon>Pseudomonadati</taxon>
        <taxon>Bacteroidota</taxon>
        <taxon>Saprospiria</taxon>
        <taxon>Saprospirales</taxon>
        <taxon>Haliscomenobacteraceae</taxon>
        <taxon>Phaeodactylibacter</taxon>
    </lineage>
</organism>
<feature type="domain" description="RNA polymerase sigma factor 70 region 4 type 2" evidence="8">
    <location>
        <begin position="120"/>
        <end position="170"/>
    </location>
</feature>
<dbReference type="InterPro" id="IPR013249">
    <property type="entry name" value="RNA_pol_sigma70_r4_t2"/>
</dbReference>
<evidence type="ECO:0000256" key="1">
    <source>
        <dbReference type="ARBA" id="ARBA00010641"/>
    </source>
</evidence>
<feature type="domain" description="RNA polymerase sigma-70 region 2" evidence="7">
    <location>
        <begin position="22"/>
        <end position="89"/>
    </location>
</feature>
<dbReference type="AlphaFoldDB" id="A0A5C6RPF4"/>
<evidence type="ECO:0000256" key="2">
    <source>
        <dbReference type="ARBA" id="ARBA00023015"/>
    </source>
</evidence>
<dbReference type="RefSeq" id="WP_147166812.1">
    <property type="nucleotide sequence ID" value="NZ_VOOR01000012.1"/>
</dbReference>
<dbReference type="PANTHER" id="PTHR43133:SF62">
    <property type="entry name" value="RNA POLYMERASE SIGMA FACTOR SIGZ"/>
    <property type="match status" value="1"/>
</dbReference>
<evidence type="ECO:0000259" key="7">
    <source>
        <dbReference type="Pfam" id="PF04542"/>
    </source>
</evidence>
<evidence type="ECO:0000256" key="4">
    <source>
        <dbReference type="ARBA" id="ARBA00023125"/>
    </source>
</evidence>
<dbReference type="SUPFAM" id="SSF88946">
    <property type="entry name" value="Sigma2 domain of RNA polymerase sigma factors"/>
    <property type="match status" value="1"/>
</dbReference>
<dbReference type="OrthoDB" id="9790423at2"/>
<dbReference type="InterPro" id="IPR039425">
    <property type="entry name" value="RNA_pol_sigma-70-like"/>
</dbReference>
<protein>
    <recommendedName>
        <fullName evidence="6">RNA polymerase sigma factor</fullName>
    </recommendedName>
</protein>
<keyword evidence="3 6" id="KW-0731">Sigma factor</keyword>
<dbReference type="GO" id="GO:0006352">
    <property type="term" value="P:DNA-templated transcription initiation"/>
    <property type="evidence" value="ECO:0007669"/>
    <property type="project" value="InterPro"/>
</dbReference>
<evidence type="ECO:0000259" key="8">
    <source>
        <dbReference type="Pfam" id="PF08281"/>
    </source>
</evidence>
<dbReference type="InterPro" id="IPR000838">
    <property type="entry name" value="RNA_pol_sigma70_ECF_CS"/>
</dbReference>
<dbReference type="CDD" id="cd06171">
    <property type="entry name" value="Sigma70_r4"/>
    <property type="match status" value="1"/>
</dbReference>
<dbReference type="GO" id="GO:0003677">
    <property type="term" value="F:DNA binding"/>
    <property type="evidence" value="ECO:0007669"/>
    <property type="project" value="UniProtKB-KW"/>
</dbReference>
<dbReference type="EMBL" id="VOOR01000012">
    <property type="protein sequence ID" value="TXB64113.1"/>
    <property type="molecule type" value="Genomic_DNA"/>
</dbReference>
<dbReference type="InterPro" id="IPR013325">
    <property type="entry name" value="RNA_pol_sigma_r2"/>
</dbReference>
<dbReference type="InterPro" id="IPR036388">
    <property type="entry name" value="WH-like_DNA-bd_sf"/>
</dbReference>
<evidence type="ECO:0000256" key="3">
    <source>
        <dbReference type="ARBA" id="ARBA00023082"/>
    </source>
</evidence>
<dbReference type="Proteomes" id="UP000321580">
    <property type="component" value="Unassembled WGS sequence"/>
</dbReference>
<keyword evidence="2 6" id="KW-0805">Transcription regulation</keyword>
<dbReference type="Pfam" id="PF08281">
    <property type="entry name" value="Sigma70_r4_2"/>
    <property type="match status" value="1"/>
</dbReference>